<evidence type="ECO:0000259" key="4">
    <source>
        <dbReference type="Pfam" id="PF00535"/>
    </source>
</evidence>
<dbReference type="EMBL" id="JBHGPK010000054">
    <property type="protein sequence ID" value="MFC2254939.1"/>
    <property type="molecule type" value="Genomic_DNA"/>
</dbReference>
<sequence>MQVDVIMPVRNGATWIAEAIRSLQHDSSAVGRIIVIDDGSTDDSAAIAGGMNENNKVFVVRRPPLGLVAALNYGLRLATTPFVARMDADDLSLPGRLEAQARFLTDNPGVDVVGTQMTYIDARGLPLANQTSYPDTSQSVANALFAGRCVVSHPSVMMRRDTILAFDGYRSAFQASEDYDLWLRVAERGRITNLPETYLRYRLHDAQTGESNKLRQSFSRDLALLCSVERRKGNGDPLAGYSHAPDYDPADPAFNGAPAIVQDLARAYRAINAMRAGAAIKTKDVSIMPQLASFGLLGEGRRSRARILKRAFRCAVATRDWPSTLSTMGCLLRLRASRAPDGIMAARLMNADYSVHHRR</sequence>
<evidence type="ECO:0000313" key="5">
    <source>
        <dbReference type="EMBL" id="MFC2254939.1"/>
    </source>
</evidence>
<reference evidence="5 6" key="1">
    <citation type="submission" date="2024-09" db="EMBL/GenBank/DDBJ databases">
        <title>Description of Labrys sedimenti sp. nov., isolated from a diclofenac-degrading enrichment culture, and genome-based reclassification of Labrys portucalensis as a later heterotypic synonym of Labrys neptuniae.</title>
        <authorList>
            <person name="Tancsics A."/>
            <person name="Csepanyi A."/>
        </authorList>
    </citation>
    <scope>NUCLEOTIDE SEQUENCE [LARGE SCALE GENOMIC DNA]</scope>
    <source>
        <strain evidence="5 6">LMG 23412</strain>
    </source>
</reference>
<evidence type="ECO:0000313" key="6">
    <source>
        <dbReference type="Proteomes" id="UP001595190"/>
    </source>
</evidence>
<evidence type="ECO:0000256" key="3">
    <source>
        <dbReference type="ARBA" id="ARBA00022679"/>
    </source>
</evidence>
<feature type="domain" description="Glycosyltransferase 2-like" evidence="4">
    <location>
        <begin position="5"/>
        <end position="161"/>
    </location>
</feature>
<comment type="caution">
    <text evidence="5">The sequence shown here is derived from an EMBL/GenBank/DDBJ whole genome shotgun (WGS) entry which is preliminary data.</text>
</comment>
<protein>
    <submittedName>
        <fullName evidence="5">Glycosyltransferase family 2 protein</fullName>
    </submittedName>
</protein>
<dbReference type="PANTHER" id="PTHR43685">
    <property type="entry name" value="GLYCOSYLTRANSFERASE"/>
    <property type="match status" value="1"/>
</dbReference>
<name>A0ABV6ZRX2_9HYPH</name>
<proteinExistence type="inferred from homology"/>
<evidence type="ECO:0000256" key="2">
    <source>
        <dbReference type="ARBA" id="ARBA00022676"/>
    </source>
</evidence>
<keyword evidence="2" id="KW-0328">Glycosyltransferase</keyword>
<comment type="similarity">
    <text evidence="1">Belongs to the glycosyltransferase 2 family.</text>
</comment>
<dbReference type="RefSeq" id="WP_394315535.1">
    <property type="nucleotide sequence ID" value="NZ_JBHGPK010000054.1"/>
</dbReference>
<dbReference type="Pfam" id="PF00535">
    <property type="entry name" value="Glycos_transf_2"/>
    <property type="match status" value="1"/>
</dbReference>
<gene>
    <name evidence="5" type="ORF">ACETRX_35565</name>
</gene>
<dbReference type="InterPro" id="IPR029044">
    <property type="entry name" value="Nucleotide-diphossugar_trans"/>
</dbReference>
<evidence type="ECO:0000256" key="1">
    <source>
        <dbReference type="ARBA" id="ARBA00006739"/>
    </source>
</evidence>
<dbReference type="InterPro" id="IPR050834">
    <property type="entry name" value="Glycosyltransf_2"/>
</dbReference>
<organism evidence="5 6">
    <name type="scientific">Labrys neptuniae</name>
    <dbReference type="NCBI Taxonomy" id="376174"/>
    <lineage>
        <taxon>Bacteria</taxon>
        <taxon>Pseudomonadati</taxon>
        <taxon>Pseudomonadota</taxon>
        <taxon>Alphaproteobacteria</taxon>
        <taxon>Hyphomicrobiales</taxon>
        <taxon>Xanthobacteraceae</taxon>
        <taxon>Labrys</taxon>
    </lineage>
</organism>
<keyword evidence="3" id="KW-0808">Transferase</keyword>
<dbReference type="Gene3D" id="3.90.550.10">
    <property type="entry name" value="Spore Coat Polysaccharide Biosynthesis Protein SpsA, Chain A"/>
    <property type="match status" value="1"/>
</dbReference>
<dbReference type="SUPFAM" id="SSF53448">
    <property type="entry name" value="Nucleotide-diphospho-sugar transferases"/>
    <property type="match status" value="1"/>
</dbReference>
<dbReference type="Proteomes" id="UP001595190">
    <property type="component" value="Unassembled WGS sequence"/>
</dbReference>
<accession>A0ABV6ZRX2</accession>
<dbReference type="PANTHER" id="PTHR43685:SF5">
    <property type="entry name" value="GLYCOSYLTRANSFERASE EPSE-RELATED"/>
    <property type="match status" value="1"/>
</dbReference>
<dbReference type="InterPro" id="IPR001173">
    <property type="entry name" value="Glyco_trans_2-like"/>
</dbReference>